<dbReference type="GO" id="GO:0019563">
    <property type="term" value="P:glycerol catabolic process"/>
    <property type="evidence" value="ECO:0007669"/>
    <property type="project" value="TreeGrafter"/>
</dbReference>
<dbReference type="FunFam" id="3.30.420.40:FF:000007">
    <property type="entry name" value="Glycerol kinase"/>
    <property type="match status" value="1"/>
</dbReference>
<reference evidence="12" key="1">
    <citation type="journal article" date="2014" name="Front. Microbiol.">
        <title>High frequency of phylogenetically diverse reductive dehalogenase-homologous genes in deep subseafloor sedimentary metagenomes.</title>
        <authorList>
            <person name="Kawai M."/>
            <person name="Futagami T."/>
            <person name="Toyoda A."/>
            <person name="Takaki Y."/>
            <person name="Nishi S."/>
            <person name="Hori S."/>
            <person name="Arai W."/>
            <person name="Tsubouchi T."/>
            <person name="Morono Y."/>
            <person name="Uchiyama I."/>
            <person name="Ito T."/>
            <person name="Fujiyama A."/>
            <person name="Inagaki F."/>
            <person name="Takami H."/>
        </authorList>
    </citation>
    <scope>NUCLEOTIDE SEQUENCE</scope>
    <source>
        <strain evidence="12">Expedition CK06-06</strain>
    </source>
</reference>
<dbReference type="EC" id="2.7.1.30" evidence="3"/>
<gene>
    <name evidence="12" type="ORF">S03H2_02154</name>
</gene>
<evidence type="ECO:0000256" key="9">
    <source>
        <dbReference type="ARBA" id="ARBA00043149"/>
    </source>
</evidence>
<evidence type="ECO:0000256" key="4">
    <source>
        <dbReference type="ARBA" id="ARBA00022679"/>
    </source>
</evidence>
<keyword evidence="7" id="KW-0319">Glycerol metabolism</keyword>
<evidence type="ECO:0000256" key="7">
    <source>
        <dbReference type="ARBA" id="ARBA00022798"/>
    </source>
</evidence>
<evidence type="ECO:0000256" key="8">
    <source>
        <dbReference type="ARBA" id="ARBA00022840"/>
    </source>
</evidence>
<organism evidence="12">
    <name type="scientific">marine sediment metagenome</name>
    <dbReference type="NCBI Taxonomy" id="412755"/>
    <lineage>
        <taxon>unclassified sequences</taxon>
        <taxon>metagenomes</taxon>
        <taxon>ecological metagenomes</taxon>
    </lineage>
</organism>
<evidence type="ECO:0000256" key="1">
    <source>
        <dbReference type="ARBA" id="ARBA00005190"/>
    </source>
</evidence>
<dbReference type="EMBL" id="BARU01000695">
    <property type="protein sequence ID" value="GAH23880.1"/>
    <property type="molecule type" value="Genomic_DNA"/>
</dbReference>
<dbReference type="GO" id="GO:0005829">
    <property type="term" value="C:cytosol"/>
    <property type="evidence" value="ECO:0007669"/>
    <property type="project" value="TreeGrafter"/>
</dbReference>
<feature type="domain" description="Carbohydrate kinase FGGY C-terminal" evidence="11">
    <location>
        <begin position="62"/>
        <end position="250"/>
    </location>
</feature>
<evidence type="ECO:0000256" key="3">
    <source>
        <dbReference type="ARBA" id="ARBA00012099"/>
    </source>
</evidence>
<keyword evidence="5" id="KW-0547">Nucleotide-binding</keyword>
<evidence type="ECO:0000259" key="11">
    <source>
        <dbReference type="Pfam" id="PF02782"/>
    </source>
</evidence>
<dbReference type="AlphaFoldDB" id="X1EU97"/>
<protein>
    <recommendedName>
        <fullName evidence="3">glycerol kinase</fullName>
        <ecNumber evidence="3">2.7.1.30</ecNumber>
    </recommendedName>
    <alternativeName>
        <fullName evidence="9">ATP:glycerol 3-phosphotransferase</fullName>
    </alternativeName>
</protein>
<comment type="caution">
    <text evidence="12">The sequence shown here is derived from an EMBL/GenBank/DDBJ whole genome shotgun (WGS) entry which is preliminary data.</text>
</comment>
<evidence type="ECO:0000256" key="10">
    <source>
        <dbReference type="ARBA" id="ARBA00052101"/>
    </source>
</evidence>
<name>X1EU97_9ZZZZ</name>
<dbReference type="InterPro" id="IPR043129">
    <property type="entry name" value="ATPase_NBD"/>
</dbReference>
<evidence type="ECO:0000256" key="6">
    <source>
        <dbReference type="ARBA" id="ARBA00022777"/>
    </source>
</evidence>
<keyword evidence="4" id="KW-0808">Transferase</keyword>
<dbReference type="PANTHER" id="PTHR10196">
    <property type="entry name" value="SUGAR KINASE"/>
    <property type="match status" value="1"/>
</dbReference>
<feature type="non-terminal residue" evidence="12">
    <location>
        <position position="1"/>
    </location>
</feature>
<evidence type="ECO:0000256" key="5">
    <source>
        <dbReference type="ARBA" id="ARBA00022741"/>
    </source>
</evidence>
<evidence type="ECO:0000256" key="2">
    <source>
        <dbReference type="ARBA" id="ARBA00009156"/>
    </source>
</evidence>
<accession>X1EU97</accession>
<comment type="similarity">
    <text evidence="2">Belongs to the FGGY kinase family.</text>
</comment>
<comment type="catalytic activity">
    <reaction evidence="10">
        <text>glycerol + ATP = sn-glycerol 3-phosphate + ADP + H(+)</text>
        <dbReference type="Rhea" id="RHEA:21644"/>
        <dbReference type="ChEBI" id="CHEBI:15378"/>
        <dbReference type="ChEBI" id="CHEBI:17754"/>
        <dbReference type="ChEBI" id="CHEBI:30616"/>
        <dbReference type="ChEBI" id="CHEBI:57597"/>
        <dbReference type="ChEBI" id="CHEBI:456216"/>
        <dbReference type="EC" id="2.7.1.30"/>
    </reaction>
</comment>
<dbReference type="Gene3D" id="3.30.420.40">
    <property type="match status" value="2"/>
</dbReference>
<proteinExistence type="inferred from homology"/>
<dbReference type="GO" id="GO:0005524">
    <property type="term" value="F:ATP binding"/>
    <property type="evidence" value="ECO:0007669"/>
    <property type="project" value="UniProtKB-KW"/>
</dbReference>
<dbReference type="InterPro" id="IPR018485">
    <property type="entry name" value="FGGY_C"/>
</dbReference>
<evidence type="ECO:0000313" key="12">
    <source>
        <dbReference type="EMBL" id="GAH23880.1"/>
    </source>
</evidence>
<dbReference type="GO" id="GO:0004370">
    <property type="term" value="F:glycerol kinase activity"/>
    <property type="evidence" value="ECO:0007669"/>
    <property type="project" value="UniProtKB-EC"/>
</dbReference>
<dbReference type="PANTHER" id="PTHR10196:SF69">
    <property type="entry name" value="GLYCEROL KINASE"/>
    <property type="match status" value="1"/>
</dbReference>
<comment type="pathway">
    <text evidence="1">Polyol metabolism; glycerol degradation via glycerol kinase pathway; sn-glycerol 3-phosphate from glycerol: step 1/1.</text>
</comment>
<dbReference type="Pfam" id="PF02782">
    <property type="entry name" value="FGGY_C"/>
    <property type="match status" value="1"/>
</dbReference>
<sequence>EELLQIFTIPKTMTPNVKYSDEIFGYTTINGILEKEIPIAGVMGDSHAALFGQNCFEKGMAKATYGTGSSVMMNIGKNILPSNNGLVTSIAWGMDNYVEYVFEGNINCTGATIKWLVEDLELIPNSKISGKIAASIDSNEGVYLVPAFVGLSAPYWDSEAKASIMGITRGTKKAHIVRAAEESIAYQIRDILDLMVMESGVKLKELRVDGGPTRDNFLMQFQADILNVAVVRNKIEELSAIGSAFMAGLAIGFWNSMEEIKGLRAPDVIFNCKMDNRERDKLYKGWKEAVRRTLFNY</sequence>
<keyword evidence="6" id="KW-0418">Kinase</keyword>
<dbReference type="SUPFAM" id="SSF53067">
    <property type="entry name" value="Actin-like ATPase domain"/>
    <property type="match status" value="2"/>
</dbReference>
<keyword evidence="8" id="KW-0067">ATP-binding</keyword>